<dbReference type="Gene3D" id="3.60.10.10">
    <property type="entry name" value="Endonuclease/exonuclease/phosphatase"/>
    <property type="match status" value="1"/>
</dbReference>
<feature type="compositionally biased region" description="Polar residues" evidence="1">
    <location>
        <begin position="441"/>
        <end position="452"/>
    </location>
</feature>
<dbReference type="AlphaFoldDB" id="A0A7R8VJY4"/>
<dbReference type="SUPFAM" id="SSF56219">
    <property type="entry name" value="DNase I-like"/>
    <property type="match status" value="1"/>
</dbReference>
<feature type="region of interest" description="Disordered" evidence="1">
    <location>
        <begin position="491"/>
        <end position="515"/>
    </location>
</feature>
<dbReference type="EMBL" id="OA567151">
    <property type="protein sequence ID" value="CAD7199958.1"/>
    <property type="molecule type" value="Genomic_DNA"/>
</dbReference>
<protein>
    <submittedName>
        <fullName evidence="2">Uncharacterized protein</fullName>
    </submittedName>
</protein>
<name>A0A7R8VJY4_TIMDO</name>
<feature type="compositionally biased region" description="Basic and acidic residues" evidence="1">
    <location>
        <begin position="399"/>
        <end position="415"/>
    </location>
</feature>
<organism evidence="2">
    <name type="scientific">Timema douglasi</name>
    <name type="common">Walking stick</name>
    <dbReference type="NCBI Taxonomy" id="61478"/>
    <lineage>
        <taxon>Eukaryota</taxon>
        <taxon>Metazoa</taxon>
        <taxon>Ecdysozoa</taxon>
        <taxon>Arthropoda</taxon>
        <taxon>Hexapoda</taxon>
        <taxon>Insecta</taxon>
        <taxon>Pterygota</taxon>
        <taxon>Neoptera</taxon>
        <taxon>Polyneoptera</taxon>
        <taxon>Phasmatodea</taxon>
        <taxon>Timematodea</taxon>
        <taxon>Timematoidea</taxon>
        <taxon>Timematidae</taxon>
        <taxon>Timema</taxon>
    </lineage>
</organism>
<evidence type="ECO:0000313" key="2">
    <source>
        <dbReference type="EMBL" id="CAD7199958.1"/>
    </source>
</evidence>
<feature type="region of interest" description="Disordered" evidence="1">
    <location>
        <begin position="390"/>
        <end position="415"/>
    </location>
</feature>
<accession>A0A7R8VJY4</accession>
<feature type="compositionally biased region" description="Basic and acidic residues" evidence="1">
    <location>
        <begin position="453"/>
        <end position="462"/>
    </location>
</feature>
<sequence length="614" mass="68558">MLIVNNVLDTLRINEDMTLRNDVPQILNAISAPRNLVQINLRVGGRLPCLQKFFPSLEIQHWSHEPGRKRLIRVVAKGLLTLTNPGDIQEELVEMGFPMKSVTQMLSQWKRDQKTGDIYIMAAHPNGGLPVRKELTVTLWNANGFAGKKAKLESFLAKHRVDVKLLGETHLRSAMRFPLAEFICHRSDQAGYVGRGGITVLVWRGLDHPFISLPRLQHMEAMAIQLVTSTSPVRLVSIYSPPYHRPLGFLDVLDFVVSRGIKRRLGLKYLAELDSDHKHVPVNLRHAVSFIDPPPPEKPNLKRTDWDRFMNVLKETSGPTPTFLTSKEIDHGAEFITSVIKGMLEASTPRHHPKRAPQAYFPDSILRQDRSVWCMKRNLMRVPAPRPPIVGRNGVANSDQEKNFAKRDNPSLESETTRCDQLVGTCWNLLSCSPSGSQRFYVQSQRPSSESPGTEHQHTPFDLVHPKQDSRAAFTSLKLQDCRACAMSSPPSLPSTWGSPARDRADQALQGGGSSAGPRMLELASHLRINLNGCQLEDASYSIESEDTMHYLLVISATCLLSAVQTPQGLYNVAAKVALSVTYTTFNGSDGLSFRVTLSVMYPTSNSSDYFGFR</sequence>
<proteinExistence type="predicted"/>
<gene>
    <name evidence="2" type="ORF">TDIB3V08_LOCUS6193</name>
</gene>
<feature type="region of interest" description="Disordered" evidence="1">
    <location>
        <begin position="441"/>
        <end position="462"/>
    </location>
</feature>
<reference evidence="2" key="1">
    <citation type="submission" date="2020-11" db="EMBL/GenBank/DDBJ databases">
        <authorList>
            <person name="Tran Van P."/>
        </authorList>
    </citation>
    <scope>NUCLEOTIDE SEQUENCE</scope>
</reference>
<dbReference type="InterPro" id="IPR036691">
    <property type="entry name" value="Endo/exonu/phosph_ase_sf"/>
</dbReference>
<evidence type="ECO:0000256" key="1">
    <source>
        <dbReference type="SAM" id="MobiDB-lite"/>
    </source>
</evidence>